<evidence type="ECO:0000256" key="1">
    <source>
        <dbReference type="ARBA" id="ARBA00022443"/>
    </source>
</evidence>
<feature type="region of interest" description="Disordered" evidence="3">
    <location>
        <begin position="414"/>
        <end position="465"/>
    </location>
</feature>
<dbReference type="PANTHER" id="PTHR14206:SF7">
    <property type="entry name" value="INSULIN RECEPTOR SUBSTRATE 53 KDA, ISOFORM A"/>
    <property type="match status" value="1"/>
</dbReference>
<accession>A0AAN7P562</accession>
<dbReference type="InterPro" id="IPR027267">
    <property type="entry name" value="AH/BAR_dom_sf"/>
</dbReference>
<dbReference type="AlphaFoldDB" id="A0AAN7P562"/>
<keyword evidence="7" id="KW-1185">Reference proteome</keyword>
<dbReference type="GO" id="GO:0030838">
    <property type="term" value="P:positive regulation of actin filament polymerization"/>
    <property type="evidence" value="ECO:0007669"/>
    <property type="project" value="TreeGrafter"/>
</dbReference>
<dbReference type="Gene3D" id="2.30.30.40">
    <property type="entry name" value="SH3 Domains"/>
    <property type="match status" value="1"/>
</dbReference>
<keyword evidence="1 2" id="KW-0728">SH3 domain</keyword>
<evidence type="ECO:0000256" key="3">
    <source>
        <dbReference type="SAM" id="MobiDB-lite"/>
    </source>
</evidence>
<comment type="caution">
    <text evidence="6">The sequence shown here is derived from an EMBL/GenBank/DDBJ whole genome shotgun (WGS) entry which is preliminary data.</text>
</comment>
<dbReference type="GO" id="GO:0051764">
    <property type="term" value="P:actin crosslink formation"/>
    <property type="evidence" value="ECO:0007669"/>
    <property type="project" value="TreeGrafter"/>
</dbReference>
<dbReference type="Gene3D" id="1.20.1270.60">
    <property type="entry name" value="Arfaptin homology (AH) domain/BAR domain"/>
    <property type="match status" value="1"/>
</dbReference>
<feature type="compositionally biased region" description="Polar residues" evidence="3">
    <location>
        <begin position="424"/>
        <end position="455"/>
    </location>
</feature>
<dbReference type="GO" id="GO:0005654">
    <property type="term" value="C:nucleoplasm"/>
    <property type="evidence" value="ECO:0007669"/>
    <property type="project" value="TreeGrafter"/>
</dbReference>
<dbReference type="PROSITE" id="PS50002">
    <property type="entry name" value="SH3"/>
    <property type="match status" value="1"/>
</dbReference>
<dbReference type="GO" id="GO:0005829">
    <property type="term" value="C:cytosol"/>
    <property type="evidence" value="ECO:0007669"/>
    <property type="project" value="TreeGrafter"/>
</dbReference>
<dbReference type="CDD" id="cd11779">
    <property type="entry name" value="SH3_Irsp53_BAIAP2L"/>
    <property type="match status" value="1"/>
</dbReference>
<dbReference type="EMBL" id="JARPUR010000004">
    <property type="protein sequence ID" value="KAK4876867.1"/>
    <property type="molecule type" value="Genomic_DNA"/>
</dbReference>
<name>A0AAN7P562_9COLE</name>
<dbReference type="GO" id="GO:0051017">
    <property type="term" value="P:actin filament bundle assembly"/>
    <property type="evidence" value="ECO:0007669"/>
    <property type="project" value="TreeGrafter"/>
</dbReference>
<dbReference type="InterPro" id="IPR013606">
    <property type="entry name" value="I-BAR_dom"/>
</dbReference>
<evidence type="ECO:0000313" key="6">
    <source>
        <dbReference type="EMBL" id="KAK4876867.1"/>
    </source>
</evidence>
<dbReference type="InterPro" id="IPR001452">
    <property type="entry name" value="SH3_domain"/>
</dbReference>
<protein>
    <submittedName>
        <fullName evidence="6">Uncharacterized protein</fullName>
    </submittedName>
</protein>
<dbReference type="InterPro" id="IPR036028">
    <property type="entry name" value="SH3-like_dom_sf"/>
</dbReference>
<dbReference type="CDD" id="cd07605">
    <property type="entry name" value="I-BAR_IMD"/>
    <property type="match status" value="1"/>
</dbReference>
<feature type="domain" description="SH3" evidence="4">
    <location>
        <begin position="349"/>
        <end position="410"/>
    </location>
</feature>
<feature type="compositionally biased region" description="Polar residues" evidence="3">
    <location>
        <begin position="591"/>
        <end position="601"/>
    </location>
</feature>
<sequence length="1130" mass="128379">METEELIKLVDGIYKNILDKFNPGARQMINAGKAYLKALHGAAAASRLYVDAISKLARQAQQGTWGGCSDIGAALMKVVEVYKEIQDQQMNILKAFYVDLLVPLETNLEKDTKVVQSEQKRFLQQHKQRSETYSKAAATMKKQRKKSKGASKGGLAMDKELKNMQVLEEEKTKLDSFCEQSLKNAMTQERRRYGFVLERHCSLTKHYMSYHAQGVNAYQQNLEKWQDVAKTREFLPESVENIFSTKIRNVSIWQDDDLYSNPRSPHYDDDRMSISSQLRKTKSMDASCLDIRSIEDVGSPVTTLSRAKSDFNLNSSIPSLAQDYYILDTTPTRCRPKSMAVPPVPPPQWETQLAKALYAYLSSGDNQLSFLEGDVIALIGERNKGWQFGENLRTQCTGWFPLAYTELMDDSTFSPKHRSDISESHTQGTLRSTPSTGTITPLSPSGPQPSNTANLENPAPRMFGDTLHLHRSSANAKQIRRAIASNNIPPPALPAPVPTPSLPYHKTGITQSQSTNFSSKPEMDMSTFQTPYSQTSGLKMSTSSFNFTSPSSGSYSTHPQMTREKPTGVNALPIHLQTKGGKIGGPVGNVSLHSSNDSGFSNDPPPQPEVDYSDDDSIPGQTKVPVRRRRPSLHDNNNNTKKLPATQPPLDDTRNYLSDDQSINWRTDEKKGFVKRTKSFWKFGKSGSDNEVLEGMALWKHRDLVDIDEKKKKRATIDRRTIQKREKLENANKPNIKRYDNKVRQQNRKEFIENQKLSLPRQESQINVNENFENQFDKRKIDNNQFYDHEDGLILRTVNRKNILQQYNDDTGSDTDSETEVTSDDPYDCIVVDDQTQKIKRNGESFPNVAAIGKKLEKLSKSSKYSPDKQKNVNGNAIKSATMERSDTIKSRNEKNKIDNRSNTLEHSDIIKYRKERRSFKTFGVETQNDENGEKELNENDRFYKQRNNENNSRYYIKNNELDNVEQERRLRSSYESINSDTDQHEIRNNVSGAKRVNADSENREKLKYYNERNRDTSADEFSDAVESRQFLPRTKLTKTNSNGSNLNAELGLMNYGESLKRRLKGTEHGSKYNEKSPRSGNTYGPWYPIQLRRKSGQVLLHSTGAQAEKSGSHLLECFAGGAWTVRYSP</sequence>
<gene>
    <name evidence="6" type="ORF">RN001_009373</name>
</gene>
<evidence type="ECO:0000259" key="5">
    <source>
        <dbReference type="PROSITE" id="PS51338"/>
    </source>
</evidence>
<feature type="region of interest" description="Disordered" evidence="3">
    <location>
        <begin position="125"/>
        <end position="154"/>
    </location>
</feature>
<feature type="domain" description="IMD" evidence="5">
    <location>
        <begin position="1"/>
        <end position="249"/>
    </location>
</feature>
<dbReference type="Proteomes" id="UP001353858">
    <property type="component" value="Unassembled WGS sequence"/>
</dbReference>
<dbReference type="GO" id="GO:0007009">
    <property type="term" value="P:plasma membrane organization"/>
    <property type="evidence" value="ECO:0007669"/>
    <property type="project" value="InterPro"/>
</dbReference>
<dbReference type="FunFam" id="2.30.30.40:FF:000188">
    <property type="entry name" value="Insulin receptor tyrosine kinase substrate"/>
    <property type="match status" value="1"/>
</dbReference>
<dbReference type="SMART" id="SM00326">
    <property type="entry name" value="SH3"/>
    <property type="match status" value="1"/>
</dbReference>
<evidence type="ECO:0000313" key="7">
    <source>
        <dbReference type="Proteomes" id="UP001353858"/>
    </source>
</evidence>
<dbReference type="SUPFAM" id="SSF50044">
    <property type="entry name" value="SH3-domain"/>
    <property type="match status" value="1"/>
</dbReference>
<dbReference type="PROSITE" id="PS51338">
    <property type="entry name" value="IMD"/>
    <property type="match status" value="1"/>
</dbReference>
<feature type="region of interest" description="Disordered" evidence="3">
    <location>
        <begin position="577"/>
        <end position="657"/>
    </location>
</feature>
<reference evidence="7" key="1">
    <citation type="submission" date="2023-01" db="EMBL/GenBank/DDBJ databases">
        <title>Key to firefly adult light organ development and bioluminescence: homeobox transcription factors regulate luciferase expression and transportation to peroxisome.</title>
        <authorList>
            <person name="Fu X."/>
        </authorList>
    </citation>
    <scope>NUCLEOTIDE SEQUENCE [LARGE SCALE GENOMIC DNA]</scope>
</reference>
<evidence type="ECO:0000256" key="2">
    <source>
        <dbReference type="PROSITE-ProRule" id="PRU00192"/>
    </source>
</evidence>
<evidence type="ECO:0000259" key="4">
    <source>
        <dbReference type="PROSITE" id="PS50002"/>
    </source>
</evidence>
<dbReference type="PANTHER" id="PTHR14206">
    <property type="entry name" value="BRAIN-SPECIFIC ANGIOGENESIS INHIBITOR 1-ASSOCIATED PROTEIN 2"/>
    <property type="match status" value="1"/>
</dbReference>
<dbReference type="InterPro" id="IPR027681">
    <property type="entry name" value="IRSp53/IRTKS/Pinkbar"/>
</dbReference>
<dbReference type="SUPFAM" id="SSF103657">
    <property type="entry name" value="BAR/IMD domain-like"/>
    <property type="match status" value="1"/>
</dbReference>
<dbReference type="Pfam" id="PF08397">
    <property type="entry name" value="IMD"/>
    <property type="match status" value="1"/>
</dbReference>
<organism evidence="6 7">
    <name type="scientific">Aquatica leii</name>
    <dbReference type="NCBI Taxonomy" id="1421715"/>
    <lineage>
        <taxon>Eukaryota</taxon>
        <taxon>Metazoa</taxon>
        <taxon>Ecdysozoa</taxon>
        <taxon>Arthropoda</taxon>
        <taxon>Hexapoda</taxon>
        <taxon>Insecta</taxon>
        <taxon>Pterygota</taxon>
        <taxon>Neoptera</taxon>
        <taxon>Endopterygota</taxon>
        <taxon>Coleoptera</taxon>
        <taxon>Polyphaga</taxon>
        <taxon>Elateriformia</taxon>
        <taxon>Elateroidea</taxon>
        <taxon>Lampyridae</taxon>
        <taxon>Luciolinae</taxon>
        <taxon>Aquatica</taxon>
    </lineage>
</organism>
<proteinExistence type="predicted"/>
<dbReference type="Pfam" id="PF00018">
    <property type="entry name" value="SH3_1"/>
    <property type="match status" value="1"/>
</dbReference>